<comment type="subcellular location">
    <subcellularLocation>
        <location evidence="1">Cell membrane</location>
        <topology evidence="1">Multi-pass membrane protein</topology>
    </subcellularLocation>
</comment>
<proteinExistence type="predicted"/>
<sequence length="395" mass="40502">MRVPLYLAAVLVSGFGTTALWLVSGIWVKSLTGSDALAALTAFALWAPALLGPLLGSLVDRVRRRPLLVGVNLAMAALLPLLLAVDGPGRVWLLFAVLLVYGTQGAVHETAETALAAGTLDQDRLGELNGLRMTVNEAMKLLAPLVAAGLFARYGGGPVALLDAASFAVAAGAFALLRVREERPAPRRRPRISDGARLLWAPPEPRRLVLAGGFTMLLAGLNGALIYAVVDHVLGRAPAYAGVLYAVQGAGSVVAGLTAGPLLRRLPERAPAVLGLGLFAVGAAGRALPSDAAALAASALIGVGLPWVLISATTAVQRHVPAEAVGRAAGTAHTLVFAPNAVALALGAGLTTLVDVRVVLPLLGIAGLAGAAVLARTGRGLRNRPRTRTRLRANR</sequence>
<feature type="transmembrane region" description="Helical" evidence="6">
    <location>
        <begin position="242"/>
        <end position="263"/>
    </location>
</feature>
<dbReference type="SUPFAM" id="SSF103473">
    <property type="entry name" value="MFS general substrate transporter"/>
    <property type="match status" value="1"/>
</dbReference>
<accession>A0A169N8B6</accession>
<evidence type="ECO:0000256" key="2">
    <source>
        <dbReference type="ARBA" id="ARBA00022475"/>
    </source>
</evidence>
<feature type="transmembrane region" description="Helical" evidence="6">
    <location>
        <begin position="5"/>
        <end position="24"/>
    </location>
</feature>
<feature type="transmembrane region" description="Helical" evidence="6">
    <location>
        <begin position="294"/>
        <end position="316"/>
    </location>
</feature>
<feature type="transmembrane region" description="Helical" evidence="6">
    <location>
        <begin position="67"/>
        <end position="85"/>
    </location>
</feature>
<dbReference type="KEGG" id="slau:SLA_1429"/>
<feature type="transmembrane region" description="Helical" evidence="6">
    <location>
        <begin position="270"/>
        <end position="288"/>
    </location>
</feature>
<feature type="transmembrane region" description="Helical" evidence="6">
    <location>
        <begin position="160"/>
        <end position="179"/>
    </location>
</feature>
<dbReference type="Proteomes" id="UP000217676">
    <property type="component" value="Chromosome"/>
</dbReference>
<name>A0A169N8B6_STRLU</name>
<feature type="transmembrane region" description="Helical" evidence="6">
    <location>
        <begin position="208"/>
        <end position="230"/>
    </location>
</feature>
<gene>
    <name evidence="7" type="ORF">SLA_1429</name>
</gene>
<dbReference type="PANTHER" id="PTHR23513:SF6">
    <property type="entry name" value="MAJOR FACILITATOR SUPERFAMILY ASSOCIATED DOMAIN-CONTAINING PROTEIN"/>
    <property type="match status" value="1"/>
</dbReference>
<feature type="transmembrane region" description="Helical" evidence="6">
    <location>
        <begin position="36"/>
        <end position="55"/>
    </location>
</feature>
<evidence type="ECO:0000256" key="3">
    <source>
        <dbReference type="ARBA" id="ARBA00022692"/>
    </source>
</evidence>
<evidence type="ECO:0000313" key="8">
    <source>
        <dbReference type="Proteomes" id="UP000217676"/>
    </source>
</evidence>
<evidence type="ECO:0000313" key="7">
    <source>
        <dbReference type="EMBL" id="BAU82368.1"/>
    </source>
</evidence>
<evidence type="ECO:0000256" key="5">
    <source>
        <dbReference type="ARBA" id="ARBA00023136"/>
    </source>
</evidence>
<evidence type="ECO:0000256" key="1">
    <source>
        <dbReference type="ARBA" id="ARBA00004651"/>
    </source>
</evidence>
<dbReference type="AlphaFoldDB" id="A0A169N8B6"/>
<dbReference type="InterPro" id="IPR036259">
    <property type="entry name" value="MFS_trans_sf"/>
</dbReference>
<reference evidence="7 8" key="1">
    <citation type="journal article" date="2016" name="Genome Announc.">
        <title>Complete Genome Sequence of Thiostrepton-Producing Streptomyces laurentii ATCC 31255.</title>
        <authorList>
            <person name="Doi K."/>
            <person name="Fujino Y."/>
            <person name="Nagayoshi Y."/>
            <person name="Ohshima T."/>
            <person name="Ogata S."/>
        </authorList>
    </citation>
    <scope>NUCLEOTIDE SEQUENCE [LARGE SCALE GENOMIC DNA]</scope>
    <source>
        <strain evidence="7 8">ATCC 31255</strain>
    </source>
</reference>
<evidence type="ECO:0000256" key="6">
    <source>
        <dbReference type="SAM" id="Phobius"/>
    </source>
</evidence>
<keyword evidence="8" id="KW-1185">Reference proteome</keyword>
<dbReference type="Pfam" id="PF07690">
    <property type="entry name" value="MFS_1"/>
    <property type="match status" value="1"/>
</dbReference>
<keyword evidence="3 6" id="KW-0812">Transmembrane</keyword>
<keyword evidence="5 6" id="KW-0472">Membrane</keyword>
<feature type="transmembrane region" description="Helical" evidence="6">
    <location>
        <begin position="356"/>
        <end position="375"/>
    </location>
</feature>
<dbReference type="EMBL" id="AP017424">
    <property type="protein sequence ID" value="BAU82368.1"/>
    <property type="molecule type" value="Genomic_DNA"/>
</dbReference>
<dbReference type="GO" id="GO:0022857">
    <property type="term" value="F:transmembrane transporter activity"/>
    <property type="evidence" value="ECO:0007669"/>
    <property type="project" value="InterPro"/>
</dbReference>
<dbReference type="GO" id="GO:0005886">
    <property type="term" value="C:plasma membrane"/>
    <property type="evidence" value="ECO:0007669"/>
    <property type="project" value="UniProtKB-SubCell"/>
</dbReference>
<evidence type="ECO:0000256" key="4">
    <source>
        <dbReference type="ARBA" id="ARBA00022989"/>
    </source>
</evidence>
<keyword evidence="4 6" id="KW-1133">Transmembrane helix</keyword>
<feature type="transmembrane region" description="Helical" evidence="6">
    <location>
        <begin position="328"/>
        <end position="350"/>
    </location>
</feature>
<organism evidence="7 8">
    <name type="scientific">Streptomyces laurentii</name>
    <dbReference type="NCBI Taxonomy" id="39478"/>
    <lineage>
        <taxon>Bacteria</taxon>
        <taxon>Bacillati</taxon>
        <taxon>Actinomycetota</taxon>
        <taxon>Actinomycetes</taxon>
        <taxon>Kitasatosporales</taxon>
        <taxon>Streptomycetaceae</taxon>
        <taxon>Streptomyces</taxon>
    </lineage>
</organism>
<dbReference type="PANTHER" id="PTHR23513">
    <property type="entry name" value="INTEGRAL MEMBRANE EFFLUX PROTEIN-RELATED"/>
    <property type="match status" value="1"/>
</dbReference>
<dbReference type="Gene3D" id="1.20.1250.20">
    <property type="entry name" value="MFS general substrate transporter like domains"/>
    <property type="match status" value="1"/>
</dbReference>
<keyword evidence="2" id="KW-1003">Cell membrane</keyword>
<dbReference type="InterPro" id="IPR011701">
    <property type="entry name" value="MFS"/>
</dbReference>
<dbReference type="CDD" id="cd06173">
    <property type="entry name" value="MFS_MefA_like"/>
    <property type="match status" value="1"/>
</dbReference>
<protein>
    <submittedName>
        <fullName evidence="7">Integral membrane efflux protein</fullName>
    </submittedName>
</protein>